<feature type="repeat" description="WD" evidence="3">
    <location>
        <begin position="319"/>
        <end position="359"/>
    </location>
</feature>
<feature type="compositionally biased region" description="Basic and acidic residues" evidence="4">
    <location>
        <begin position="288"/>
        <end position="305"/>
    </location>
</feature>
<feature type="region of interest" description="Disordered" evidence="4">
    <location>
        <begin position="830"/>
        <end position="855"/>
    </location>
</feature>
<feature type="region of interest" description="Disordered" evidence="4">
    <location>
        <begin position="288"/>
        <end position="307"/>
    </location>
</feature>
<feature type="compositionally biased region" description="Polar residues" evidence="4">
    <location>
        <begin position="73"/>
        <end position="105"/>
    </location>
</feature>
<feature type="compositionally biased region" description="Polar residues" evidence="4">
    <location>
        <begin position="29"/>
        <end position="50"/>
    </location>
</feature>
<feature type="region of interest" description="Disordered" evidence="4">
    <location>
        <begin position="724"/>
        <end position="818"/>
    </location>
</feature>
<dbReference type="EMBL" id="KL648095">
    <property type="protein sequence ID" value="KEY72429.1"/>
    <property type="molecule type" value="Genomic_DNA"/>
</dbReference>
<dbReference type="InterPro" id="IPR015943">
    <property type="entry name" value="WD40/YVTN_repeat-like_dom_sf"/>
</dbReference>
<keyword evidence="1 3" id="KW-0853">WD repeat</keyword>
<dbReference type="SMART" id="SM00320">
    <property type="entry name" value="WD40"/>
    <property type="match status" value="7"/>
</dbReference>
<feature type="compositionally biased region" description="Polar residues" evidence="4">
    <location>
        <begin position="117"/>
        <end position="134"/>
    </location>
</feature>
<reference evidence="5 6" key="1">
    <citation type="journal article" date="2014" name="BMC Genomics">
        <title>Comparative genome sequencing reveals chemotype-specific gene clusters in the toxigenic black mold Stachybotrys.</title>
        <authorList>
            <person name="Semeiks J."/>
            <person name="Borek D."/>
            <person name="Otwinowski Z."/>
            <person name="Grishin N.V."/>
        </authorList>
    </citation>
    <scope>NUCLEOTIDE SEQUENCE [LARGE SCALE GENOMIC DNA]</scope>
    <source>
        <strain evidence="6">CBS 109288 / IBT 7711</strain>
    </source>
</reference>
<gene>
    <name evidence="5" type="ORF">S7711_01095</name>
</gene>
<feature type="compositionally biased region" description="Polar residues" evidence="4">
    <location>
        <begin position="599"/>
        <end position="615"/>
    </location>
</feature>
<dbReference type="PROSITE" id="PS50082">
    <property type="entry name" value="WD_REPEATS_2"/>
    <property type="match status" value="2"/>
</dbReference>
<dbReference type="HOGENOM" id="CLU_004759_0_0_1"/>
<feature type="region of interest" description="Disordered" evidence="4">
    <location>
        <begin position="679"/>
        <end position="711"/>
    </location>
</feature>
<feature type="compositionally biased region" description="Low complexity" evidence="4">
    <location>
        <begin position="831"/>
        <end position="841"/>
    </location>
</feature>
<dbReference type="Pfam" id="PF00400">
    <property type="entry name" value="WD40"/>
    <property type="match status" value="4"/>
</dbReference>
<sequence length="968" mass="106114">MANRASPPVVLADEHAAVRPDSLYDANIHKSSNGSEPHESSTQPQQTPNRRPTHLIPRISTSQSPKDPLAKSPSRTLPANPSNNVGLDPLSTQIFLRTNSNTEPTIAQRLRGPTRPDSPNSDSLQRQSLDNNKPVNGPLELKDRRKGSLLSRLSMRGSWRKDDAGLDSDSEVGESRTDGSAARALTTVAEAGGGYIPFFKEPPRYIRVKPHNTKKRQFDRVFLAQELLGASPTDEAQKRAPATAVGTKLLKAGAAIWAAEFSLDGRYLAVAGKDQVVRVFSVISTPEERRAHEEEEERNGGEGERLSAPVFCRKPTREFKGHTGDVLALSWSKNNFLLSSSMDKTVRLWHMSRAECLCTFKHSDLVTSIAFHPTDDRFFLAGSLDAQLRLWSIPDKSVAFSAATSEFITAVAFSPDGKTAICGLLSGLCLFYETEGLKIQHQVHVRSSRGKNAKGSKITGIRTAKVPADDENADVKVLISSNDSRVRIYSMKTKMLEVKFKGLENQSSQIHARFSDDSLHIISGSEDRKAYIYDLAHPDADIKDKQPYECFDAHPEVVTVALMAPTKSRLLLSASGDPIYDLCNPPAVQLLSLDERTASQTGLSEAGSSDPSSQIKKMDEKPAYFERCKHPDGNIIITADRTGTIKVFRQDCAFTKRQQSLWETGSKFSGRLNSIGRSGSIATRTSAGSRVHSRRASLNLGPTPMPPQPPSDRIMSWRQDIEEGRANTGATPLRSERSLSPMKASRTNLASEARKQPYAPMSPRMPQSPTLRTTAKLTKEDKDGPLSPTLPPTPSFSLISASDSEQHDDKSESGFWSFNRWRGNLPTLRYSTVSSPSESSPPLHPPPENNGNLAPVKRVTGRRSLGFDDLLRQGILDDGNRRKSIGTLLPRNTADSKENSIDEGVEEEEDPPKAIKKRIDSGVGRMSVESGPGGDSACAKCGSLSFQLKTTKRGDEWACERCGSSMKR</sequence>
<keyword evidence="6" id="KW-1185">Reference proteome</keyword>
<dbReference type="PANTHER" id="PTHR14221">
    <property type="entry name" value="WD REPEAT DOMAIN 44"/>
    <property type="match status" value="1"/>
</dbReference>
<feature type="compositionally biased region" description="Polar residues" evidence="4">
    <location>
        <begin position="765"/>
        <end position="776"/>
    </location>
</feature>
<evidence type="ECO:0000313" key="6">
    <source>
        <dbReference type="Proteomes" id="UP000028045"/>
    </source>
</evidence>
<name>A0A084B4F0_STACB</name>
<evidence type="ECO:0000256" key="1">
    <source>
        <dbReference type="ARBA" id="ARBA00022574"/>
    </source>
</evidence>
<dbReference type="SUPFAM" id="SSF50978">
    <property type="entry name" value="WD40 repeat-like"/>
    <property type="match status" value="1"/>
</dbReference>
<accession>A0A084B4F0</accession>
<evidence type="ECO:0000256" key="4">
    <source>
        <dbReference type="SAM" id="MobiDB-lite"/>
    </source>
</evidence>
<dbReference type="OrthoDB" id="1932312at2759"/>
<feature type="region of interest" description="Disordered" evidence="4">
    <location>
        <begin position="881"/>
        <end position="913"/>
    </location>
</feature>
<feature type="region of interest" description="Disordered" evidence="4">
    <location>
        <begin position="160"/>
        <end position="180"/>
    </location>
</feature>
<evidence type="ECO:0000256" key="3">
    <source>
        <dbReference type="PROSITE-ProRule" id="PRU00221"/>
    </source>
</evidence>
<dbReference type="PROSITE" id="PS50294">
    <property type="entry name" value="WD_REPEATS_REGION"/>
    <property type="match status" value="2"/>
</dbReference>
<feature type="region of interest" description="Disordered" evidence="4">
    <location>
        <begin position="599"/>
        <end position="619"/>
    </location>
</feature>
<dbReference type="Gene3D" id="2.130.10.10">
    <property type="entry name" value="YVTN repeat-like/Quinoprotein amine dehydrogenase"/>
    <property type="match status" value="1"/>
</dbReference>
<feature type="compositionally biased region" description="Acidic residues" evidence="4">
    <location>
        <begin position="901"/>
        <end position="910"/>
    </location>
</feature>
<protein>
    <submittedName>
        <fullName evidence="5">Uncharacterized protein</fullName>
    </submittedName>
</protein>
<dbReference type="InterPro" id="IPR001680">
    <property type="entry name" value="WD40_rpt"/>
</dbReference>
<proteinExistence type="predicted"/>
<evidence type="ECO:0000256" key="2">
    <source>
        <dbReference type="ARBA" id="ARBA00022737"/>
    </source>
</evidence>
<feature type="compositionally biased region" description="Polar residues" evidence="4">
    <location>
        <begin position="679"/>
        <end position="688"/>
    </location>
</feature>
<feature type="region of interest" description="Disordered" evidence="4">
    <location>
        <begin position="1"/>
        <end position="148"/>
    </location>
</feature>
<evidence type="ECO:0000313" key="5">
    <source>
        <dbReference type="EMBL" id="KEY72429.1"/>
    </source>
</evidence>
<dbReference type="Proteomes" id="UP000028045">
    <property type="component" value="Unassembled WGS sequence"/>
</dbReference>
<dbReference type="InterPro" id="IPR036322">
    <property type="entry name" value="WD40_repeat_dom_sf"/>
</dbReference>
<organism evidence="5 6">
    <name type="scientific">Stachybotrys chartarum (strain CBS 109288 / IBT 7711)</name>
    <name type="common">Toxic black mold</name>
    <name type="synonym">Stilbospora chartarum</name>
    <dbReference type="NCBI Taxonomy" id="1280523"/>
    <lineage>
        <taxon>Eukaryota</taxon>
        <taxon>Fungi</taxon>
        <taxon>Dikarya</taxon>
        <taxon>Ascomycota</taxon>
        <taxon>Pezizomycotina</taxon>
        <taxon>Sordariomycetes</taxon>
        <taxon>Hypocreomycetidae</taxon>
        <taxon>Hypocreales</taxon>
        <taxon>Stachybotryaceae</taxon>
        <taxon>Stachybotrys</taxon>
    </lineage>
</organism>
<feature type="repeat" description="WD" evidence="3">
    <location>
        <begin position="359"/>
        <end position="401"/>
    </location>
</feature>
<dbReference type="AlphaFoldDB" id="A0A084B4F0"/>
<keyword evidence="2" id="KW-0677">Repeat</keyword>
<dbReference type="InterPro" id="IPR040324">
    <property type="entry name" value="WDR44/Dgr2"/>
</dbReference>
<dbReference type="PANTHER" id="PTHR14221:SF0">
    <property type="entry name" value="WD REPEAT-CONTAINING PROTEIN 44"/>
    <property type="match status" value="1"/>
</dbReference>